<sequence length="91" mass="10037">MKSLDSTTLRSSRDSSYGRLLRRLDQAMDMACTRQWLTGQTALPGELEIEGLSNADLQLLDQIMRSMNLDPSASPAAISSLAGTRQQTQQH</sequence>
<organism evidence="2 3">
    <name type="scientific">Halopseudomonas pertucinogena</name>
    <dbReference type="NCBI Taxonomy" id="86175"/>
    <lineage>
        <taxon>Bacteria</taxon>
        <taxon>Pseudomonadati</taxon>
        <taxon>Pseudomonadota</taxon>
        <taxon>Gammaproteobacteria</taxon>
        <taxon>Pseudomonadales</taxon>
        <taxon>Pseudomonadaceae</taxon>
        <taxon>Halopseudomonas</taxon>
    </lineage>
</organism>
<accession>A0ABQ2CNX5</accession>
<dbReference type="RefSeq" id="WP_188635968.1">
    <property type="nucleotide sequence ID" value="NZ_BMNN01000002.1"/>
</dbReference>
<dbReference type="EMBL" id="BMNN01000002">
    <property type="protein sequence ID" value="GGI99116.1"/>
    <property type="molecule type" value="Genomic_DNA"/>
</dbReference>
<reference evidence="3" key="1">
    <citation type="journal article" date="2019" name="Int. J. Syst. Evol. Microbiol.">
        <title>The Global Catalogue of Microorganisms (GCM) 10K type strain sequencing project: providing services to taxonomists for standard genome sequencing and annotation.</title>
        <authorList>
            <consortium name="The Broad Institute Genomics Platform"/>
            <consortium name="The Broad Institute Genome Sequencing Center for Infectious Disease"/>
            <person name="Wu L."/>
            <person name="Ma J."/>
        </authorList>
    </citation>
    <scope>NUCLEOTIDE SEQUENCE [LARGE SCALE GENOMIC DNA]</scope>
    <source>
        <strain evidence="3">JCM 11590</strain>
    </source>
</reference>
<evidence type="ECO:0000313" key="3">
    <source>
        <dbReference type="Proteomes" id="UP000633263"/>
    </source>
</evidence>
<comment type="caution">
    <text evidence="2">The sequence shown here is derived from an EMBL/GenBank/DDBJ whole genome shotgun (WGS) entry which is preliminary data.</text>
</comment>
<proteinExistence type="predicted"/>
<gene>
    <name evidence="2" type="ORF">GCM10009083_14780</name>
</gene>
<evidence type="ECO:0000256" key="1">
    <source>
        <dbReference type="SAM" id="MobiDB-lite"/>
    </source>
</evidence>
<feature type="region of interest" description="Disordered" evidence="1">
    <location>
        <begin position="71"/>
        <end position="91"/>
    </location>
</feature>
<dbReference type="Proteomes" id="UP000633263">
    <property type="component" value="Unassembled WGS sequence"/>
</dbReference>
<name>A0ABQ2CNX5_9GAMM</name>
<feature type="compositionally biased region" description="Low complexity" evidence="1">
    <location>
        <begin position="71"/>
        <end position="82"/>
    </location>
</feature>
<keyword evidence="3" id="KW-1185">Reference proteome</keyword>
<protein>
    <submittedName>
        <fullName evidence="2">Uncharacterized protein</fullName>
    </submittedName>
</protein>
<evidence type="ECO:0000313" key="2">
    <source>
        <dbReference type="EMBL" id="GGI99116.1"/>
    </source>
</evidence>